<evidence type="ECO:0000256" key="4">
    <source>
        <dbReference type="ARBA" id="ARBA00022679"/>
    </source>
</evidence>
<evidence type="ECO:0000256" key="3">
    <source>
        <dbReference type="ARBA" id="ARBA00022576"/>
    </source>
</evidence>
<dbReference type="Gene3D" id="3.30.470.10">
    <property type="match status" value="1"/>
</dbReference>
<dbReference type="InParanoid" id="A0A0L0H4M6"/>
<dbReference type="GO" id="GO:0004084">
    <property type="term" value="F:branched-chain-amino-acid transaminase activity"/>
    <property type="evidence" value="ECO:0007669"/>
    <property type="project" value="InterPro"/>
</dbReference>
<dbReference type="OrthoDB" id="409992at2759"/>
<dbReference type="SUPFAM" id="SSF56752">
    <property type="entry name" value="D-aminoacid aminotransferase-like PLP-dependent enzymes"/>
    <property type="match status" value="1"/>
</dbReference>
<feature type="compositionally biased region" description="Low complexity" evidence="7">
    <location>
        <begin position="320"/>
        <end position="333"/>
    </location>
</feature>
<reference evidence="8 9" key="1">
    <citation type="submission" date="2009-08" db="EMBL/GenBank/DDBJ databases">
        <title>The Genome Sequence of Spizellomyces punctatus strain DAOM BR117.</title>
        <authorList>
            <consortium name="The Broad Institute Genome Sequencing Platform"/>
            <person name="Russ C."/>
            <person name="Cuomo C."/>
            <person name="Shea T."/>
            <person name="Young S.K."/>
            <person name="Zeng Q."/>
            <person name="Koehrsen M."/>
            <person name="Haas B."/>
            <person name="Borodovsky M."/>
            <person name="Guigo R."/>
            <person name="Alvarado L."/>
            <person name="Berlin A."/>
            <person name="Bochicchio J."/>
            <person name="Borenstein D."/>
            <person name="Chapman S."/>
            <person name="Chen Z."/>
            <person name="Engels R."/>
            <person name="Freedman E."/>
            <person name="Gellesch M."/>
            <person name="Goldberg J."/>
            <person name="Griggs A."/>
            <person name="Gujja S."/>
            <person name="Heiman D."/>
            <person name="Hepburn T."/>
            <person name="Howarth C."/>
            <person name="Jen D."/>
            <person name="Larson L."/>
            <person name="Lewis B."/>
            <person name="Mehta T."/>
            <person name="Park D."/>
            <person name="Pearson M."/>
            <person name="Roberts A."/>
            <person name="Saif S."/>
            <person name="Shenoy N."/>
            <person name="Sisk P."/>
            <person name="Stolte C."/>
            <person name="Sykes S."/>
            <person name="Thomson T."/>
            <person name="Walk T."/>
            <person name="White J."/>
            <person name="Yandava C."/>
            <person name="Burger G."/>
            <person name="Gray M.W."/>
            <person name="Holland P.W.H."/>
            <person name="King N."/>
            <person name="Lang F.B.F."/>
            <person name="Roger A.J."/>
            <person name="Ruiz-Trillo I."/>
            <person name="Lander E."/>
            <person name="Nusbaum C."/>
        </authorList>
    </citation>
    <scope>NUCLEOTIDE SEQUENCE [LARGE SCALE GENOMIC DNA]</scope>
    <source>
        <strain evidence="8 9">DAOM BR117</strain>
    </source>
</reference>
<name>A0A0L0H4M6_SPIPD</name>
<feature type="region of interest" description="Disordered" evidence="7">
    <location>
        <begin position="316"/>
        <end position="340"/>
    </location>
</feature>
<dbReference type="Proteomes" id="UP000053201">
    <property type="component" value="Unassembled WGS sequence"/>
</dbReference>
<keyword evidence="4 8" id="KW-0808">Transferase</keyword>
<sequence>MASYAPDRIDPATIDWANLGFSYVKTNGCVKYVWKDGKWNEGELLKDFKVTLDVAATVLHYGQSCFEGLKAFRMKDGKVRVFRPELNARRMIKSCRSLCMAAPPEELFLSAVRRAIEANIDYVPPYGSNGAMYIRPFVFGSGAQVGLSPAKEYIFIVLVIPVGEYYVGGMGAPTKALIKHKLDRAATYGTGQVKMGGNYAPSLGPTLAAKEKGYTVLLFLDSKENKYVDEFATSNFAALTAPDANGKRIYVTPKSTSALASITNRSLCELAALRFGWGVERRRVPWEEVRSGGFEEVAACGTAVIITPVSEIHREVGKPKTSASAKTKTNSSSVWDDDDDEEEDVELDIAKVADQSSKFEGFRQLYDAYRALQTGDLDGWQTYGWLWPEEGI</sequence>
<dbReference type="InterPro" id="IPR036038">
    <property type="entry name" value="Aminotransferase-like"/>
</dbReference>
<dbReference type="PANTHER" id="PTHR42825:SF2">
    <property type="entry name" value="BRANCHED-CHAIN-AMINO-ACID AMINOTRANSFERASE 3, CHLOROPLASTIC-RELATED"/>
    <property type="match status" value="1"/>
</dbReference>
<dbReference type="GO" id="GO:0009081">
    <property type="term" value="P:branched-chain amino acid metabolic process"/>
    <property type="evidence" value="ECO:0007669"/>
    <property type="project" value="InterPro"/>
</dbReference>
<dbReference type="CDD" id="cd01557">
    <property type="entry name" value="BCAT_beta_family"/>
    <property type="match status" value="1"/>
</dbReference>
<dbReference type="RefSeq" id="XP_016604187.1">
    <property type="nucleotide sequence ID" value="XM_016756685.1"/>
</dbReference>
<gene>
    <name evidence="8" type="ORF">SPPG_08535</name>
</gene>
<evidence type="ECO:0000313" key="9">
    <source>
        <dbReference type="Proteomes" id="UP000053201"/>
    </source>
</evidence>
<proteinExistence type="inferred from homology"/>
<dbReference type="Gene3D" id="3.20.10.10">
    <property type="entry name" value="D-amino Acid Aminotransferase, subunit A, domain 2"/>
    <property type="match status" value="1"/>
</dbReference>
<evidence type="ECO:0000313" key="8">
    <source>
        <dbReference type="EMBL" id="KNC96147.1"/>
    </source>
</evidence>
<organism evidence="8 9">
    <name type="scientific">Spizellomyces punctatus (strain DAOM BR117)</name>
    <dbReference type="NCBI Taxonomy" id="645134"/>
    <lineage>
        <taxon>Eukaryota</taxon>
        <taxon>Fungi</taxon>
        <taxon>Fungi incertae sedis</taxon>
        <taxon>Chytridiomycota</taxon>
        <taxon>Chytridiomycota incertae sedis</taxon>
        <taxon>Chytridiomycetes</taxon>
        <taxon>Spizellomycetales</taxon>
        <taxon>Spizellomycetaceae</taxon>
        <taxon>Spizellomyces</taxon>
    </lineage>
</organism>
<feature type="modified residue" description="N6-(pyridoxal phosphate)lysine" evidence="6">
    <location>
        <position position="194"/>
    </location>
</feature>
<keyword evidence="5" id="KW-0663">Pyridoxal phosphate</keyword>
<evidence type="ECO:0000256" key="5">
    <source>
        <dbReference type="ARBA" id="ARBA00022898"/>
    </source>
</evidence>
<dbReference type="GeneID" id="27691692"/>
<evidence type="ECO:0000256" key="2">
    <source>
        <dbReference type="ARBA" id="ARBA00009320"/>
    </source>
</evidence>
<dbReference type="InterPro" id="IPR033939">
    <property type="entry name" value="BCAT_family"/>
</dbReference>
<evidence type="ECO:0000256" key="7">
    <source>
        <dbReference type="SAM" id="MobiDB-lite"/>
    </source>
</evidence>
<evidence type="ECO:0000256" key="1">
    <source>
        <dbReference type="ARBA" id="ARBA00001933"/>
    </source>
</evidence>
<dbReference type="FunFam" id="3.30.470.10:FF:000004">
    <property type="entry name" value="Branched-chain-amino-acid aminotransferase"/>
    <property type="match status" value="1"/>
</dbReference>
<dbReference type="EMBL" id="KQ257471">
    <property type="protein sequence ID" value="KNC96147.1"/>
    <property type="molecule type" value="Genomic_DNA"/>
</dbReference>
<accession>A0A0L0H4M6</accession>
<dbReference type="Pfam" id="PF01063">
    <property type="entry name" value="Aminotran_4"/>
    <property type="match status" value="1"/>
</dbReference>
<evidence type="ECO:0000256" key="6">
    <source>
        <dbReference type="PIRSR" id="PIRSR006468-1"/>
    </source>
</evidence>
<keyword evidence="9" id="KW-1185">Reference proteome</keyword>
<dbReference type="STRING" id="645134.A0A0L0H4M6"/>
<comment type="similarity">
    <text evidence="2">Belongs to the class-IV pyridoxal-phosphate-dependent aminotransferase family.</text>
</comment>
<dbReference type="InterPro" id="IPR005786">
    <property type="entry name" value="B_amino_transII"/>
</dbReference>
<dbReference type="InterPro" id="IPR001544">
    <property type="entry name" value="Aminotrans_IV"/>
</dbReference>
<dbReference type="OMA" id="CHEVKQV"/>
<comment type="cofactor">
    <cofactor evidence="1">
        <name>pyridoxal 5'-phosphate</name>
        <dbReference type="ChEBI" id="CHEBI:597326"/>
    </cofactor>
</comment>
<dbReference type="PANTHER" id="PTHR42825">
    <property type="entry name" value="AMINO ACID AMINOTRANSFERASE"/>
    <property type="match status" value="1"/>
</dbReference>
<dbReference type="NCBIfam" id="NF009897">
    <property type="entry name" value="PRK13357.1"/>
    <property type="match status" value="1"/>
</dbReference>
<protein>
    <submittedName>
        <fullName evidence="8">Branched-chain amino acid aminotransferase</fullName>
    </submittedName>
</protein>
<dbReference type="eggNOG" id="KOG0975">
    <property type="taxonomic scope" value="Eukaryota"/>
</dbReference>
<dbReference type="InterPro" id="IPR043132">
    <property type="entry name" value="BCAT-like_C"/>
</dbReference>
<dbReference type="VEuPathDB" id="FungiDB:SPPG_08535"/>
<dbReference type="AlphaFoldDB" id="A0A0L0H4M6"/>
<dbReference type="PIRSF" id="PIRSF006468">
    <property type="entry name" value="BCAT1"/>
    <property type="match status" value="1"/>
</dbReference>
<dbReference type="InterPro" id="IPR043131">
    <property type="entry name" value="BCAT-like_N"/>
</dbReference>
<keyword evidence="3 8" id="KW-0032">Aminotransferase</keyword>
<dbReference type="NCBIfam" id="TIGR01123">
    <property type="entry name" value="ilvE_II"/>
    <property type="match status" value="1"/>
</dbReference>